<feature type="active site" description="Phosphoserine intermediate" evidence="6">
    <location>
        <position position="101"/>
    </location>
</feature>
<dbReference type="Pfam" id="PF02878">
    <property type="entry name" value="PGM_PMM_I"/>
    <property type="match status" value="1"/>
</dbReference>
<dbReference type="EC" id="5.4.2.10" evidence="6 8"/>
<comment type="cofactor">
    <cofactor evidence="6">
        <name>Mg(2+)</name>
        <dbReference type="ChEBI" id="CHEBI:18420"/>
    </cofactor>
    <text evidence="6">Binds 1 Mg(2+) ion per subunit.</text>
</comment>
<evidence type="ECO:0000313" key="14">
    <source>
        <dbReference type="Proteomes" id="UP000189021"/>
    </source>
</evidence>
<feature type="binding site" evidence="6">
    <location>
        <position position="242"/>
    </location>
    <ligand>
        <name>Mg(2+)</name>
        <dbReference type="ChEBI" id="CHEBI:18420"/>
    </ligand>
</feature>
<dbReference type="AlphaFoldDB" id="A0AB36JUP0"/>
<dbReference type="Pfam" id="PF00408">
    <property type="entry name" value="PGM_PMM_IV"/>
    <property type="match status" value="1"/>
</dbReference>
<evidence type="ECO:0000259" key="9">
    <source>
        <dbReference type="Pfam" id="PF00408"/>
    </source>
</evidence>
<evidence type="ECO:0000259" key="10">
    <source>
        <dbReference type="Pfam" id="PF02878"/>
    </source>
</evidence>
<dbReference type="InterPro" id="IPR050060">
    <property type="entry name" value="Phosphoglucosamine_mutase"/>
</dbReference>
<feature type="domain" description="Alpha-D-phosphohexomutase alpha/beta/alpha" evidence="12">
    <location>
        <begin position="257"/>
        <end position="365"/>
    </location>
</feature>
<dbReference type="PRINTS" id="PR00509">
    <property type="entry name" value="PGMPMM"/>
</dbReference>
<dbReference type="InterPro" id="IPR006352">
    <property type="entry name" value="GlmM_bact"/>
</dbReference>
<dbReference type="Gene3D" id="3.40.120.10">
    <property type="entry name" value="Alpha-D-Glucose-1,6-Bisphosphate, subunit A, domain 3"/>
    <property type="match status" value="3"/>
</dbReference>
<dbReference type="Pfam" id="PF02879">
    <property type="entry name" value="PGM_PMM_II"/>
    <property type="match status" value="1"/>
</dbReference>
<dbReference type="InterPro" id="IPR005843">
    <property type="entry name" value="A-D-PHexomutase_C"/>
</dbReference>
<dbReference type="NCBIfam" id="NF008139">
    <property type="entry name" value="PRK10887.1"/>
    <property type="match status" value="1"/>
</dbReference>
<evidence type="ECO:0000256" key="3">
    <source>
        <dbReference type="ARBA" id="ARBA00022723"/>
    </source>
</evidence>
<dbReference type="CDD" id="cd05802">
    <property type="entry name" value="GlmM"/>
    <property type="match status" value="1"/>
</dbReference>
<dbReference type="GO" id="GO:0000287">
    <property type="term" value="F:magnesium ion binding"/>
    <property type="evidence" value="ECO:0007669"/>
    <property type="project" value="UniProtKB-UniRule"/>
</dbReference>
<feature type="binding site" description="via phosphate group" evidence="6">
    <location>
        <position position="101"/>
    </location>
    <ligand>
        <name>Mg(2+)</name>
        <dbReference type="ChEBI" id="CHEBI:18420"/>
    </ligand>
</feature>
<dbReference type="GO" id="GO:0008966">
    <property type="term" value="F:phosphoglucosamine mutase activity"/>
    <property type="evidence" value="ECO:0007669"/>
    <property type="project" value="UniProtKB-UniRule"/>
</dbReference>
<dbReference type="InterPro" id="IPR016055">
    <property type="entry name" value="A-D-PHexomutase_a/b/a-I/II/III"/>
</dbReference>
<dbReference type="InterPro" id="IPR016066">
    <property type="entry name" value="A-D-PHexomutase_CS"/>
</dbReference>
<feature type="domain" description="Alpha-D-phosphohexomutase C-terminal" evidence="9">
    <location>
        <begin position="372"/>
        <end position="443"/>
    </location>
</feature>
<comment type="catalytic activity">
    <reaction evidence="6 8">
        <text>alpha-D-glucosamine 1-phosphate = D-glucosamine 6-phosphate</text>
        <dbReference type="Rhea" id="RHEA:23424"/>
        <dbReference type="ChEBI" id="CHEBI:58516"/>
        <dbReference type="ChEBI" id="CHEBI:58725"/>
        <dbReference type="EC" id="5.4.2.10"/>
    </reaction>
</comment>
<dbReference type="Pfam" id="PF02880">
    <property type="entry name" value="PGM_PMM_III"/>
    <property type="match status" value="1"/>
</dbReference>
<evidence type="ECO:0000256" key="2">
    <source>
        <dbReference type="ARBA" id="ARBA00022553"/>
    </source>
</evidence>
<keyword evidence="4 6" id="KW-0460">Magnesium</keyword>
<comment type="similarity">
    <text evidence="1 6 7">Belongs to the phosphohexose mutase family.</text>
</comment>
<dbReference type="FunFam" id="3.40.120.10:FF:000003">
    <property type="entry name" value="Phosphoglucosamine mutase"/>
    <property type="match status" value="1"/>
</dbReference>
<dbReference type="GO" id="GO:0005829">
    <property type="term" value="C:cytosol"/>
    <property type="evidence" value="ECO:0007669"/>
    <property type="project" value="TreeGrafter"/>
</dbReference>
<dbReference type="Proteomes" id="UP000189021">
    <property type="component" value="Unassembled WGS sequence"/>
</dbReference>
<evidence type="ECO:0000256" key="1">
    <source>
        <dbReference type="ARBA" id="ARBA00010231"/>
    </source>
</evidence>
<dbReference type="SUPFAM" id="SSF53738">
    <property type="entry name" value="Phosphoglucomutase, first 3 domains"/>
    <property type="match status" value="3"/>
</dbReference>
<feature type="domain" description="Alpha-D-phosphohexomutase alpha/beta/alpha" evidence="10">
    <location>
        <begin position="4"/>
        <end position="134"/>
    </location>
</feature>
<protein>
    <recommendedName>
        <fullName evidence="6 8">Phosphoglucosamine mutase</fullName>
        <ecNumber evidence="6 8">5.4.2.10</ecNumber>
    </recommendedName>
</protein>
<evidence type="ECO:0000256" key="5">
    <source>
        <dbReference type="ARBA" id="ARBA00023235"/>
    </source>
</evidence>
<organism evidence="13 14">
    <name type="scientific">Salinivibrio kushneri</name>
    <dbReference type="NCBI Taxonomy" id="1908198"/>
    <lineage>
        <taxon>Bacteria</taxon>
        <taxon>Pseudomonadati</taxon>
        <taxon>Pseudomonadota</taxon>
        <taxon>Gammaproteobacteria</taxon>
        <taxon>Vibrionales</taxon>
        <taxon>Vibrionaceae</taxon>
        <taxon>Salinivibrio</taxon>
    </lineage>
</organism>
<dbReference type="PROSITE" id="PS00710">
    <property type="entry name" value="PGM_PMM"/>
    <property type="match status" value="1"/>
</dbReference>
<dbReference type="InterPro" id="IPR036900">
    <property type="entry name" value="A-D-PHexomutase_C_sf"/>
</dbReference>
<dbReference type="InterPro" id="IPR005846">
    <property type="entry name" value="A-D-PHexomutase_a/b/a-III"/>
</dbReference>
<evidence type="ECO:0000256" key="7">
    <source>
        <dbReference type="RuleBase" id="RU004326"/>
    </source>
</evidence>
<dbReference type="Gene3D" id="3.30.310.50">
    <property type="entry name" value="Alpha-D-phosphohexomutase, C-terminal domain"/>
    <property type="match status" value="1"/>
</dbReference>
<keyword evidence="3 6" id="KW-0479">Metal-binding</keyword>
<dbReference type="NCBIfam" id="TIGR01455">
    <property type="entry name" value="glmM"/>
    <property type="match status" value="1"/>
</dbReference>
<dbReference type="HAMAP" id="MF_01554_B">
    <property type="entry name" value="GlmM_B"/>
    <property type="match status" value="1"/>
</dbReference>
<accession>A0AB36JUP0</accession>
<gene>
    <name evidence="6" type="primary">glmM</name>
    <name evidence="13" type="ORF">BZG00_10705</name>
</gene>
<evidence type="ECO:0000256" key="6">
    <source>
        <dbReference type="HAMAP-Rule" id="MF_01554"/>
    </source>
</evidence>
<comment type="caution">
    <text evidence="13">The sequence shown here is derived from an EMBL/GenBank/DDBJ whole genome shotgun (WGS) entry which is preliminary data.</text>
</comment>
<dbReference type="InterPro" id="IPR005845">
    <property type="entry name" value="A-D-PHexomutase_a/b/a-II"/>
</dbReference>
<feature type="binding site" evidence="6">
    <location>
        <position position="240"/>
    </location>
    <ligand>
        <name>Mg(2+)</name>
        <dbReference type="ChEBI" id="CHEBI:18420"/>
    </ligand>
</feature>
<evidence type="ECO:0000256" key="4">
    <source>
        <dbReference type="ARBA" id="ARBA00022842"/>
    </source>
</evidence>
<dbReference type="InterPro" id="IPR005844">
    <property type="entry name" value="A-D-PHexomutase_a/b/a-I"/>
</dbReference>
<reference evidence="13 14" key="1">
    <citation type="journal article" date="2017" name="Genome Announc.">
        <title>Draft Genome Sequences of Salinivibrio proteolyticus, Salinivibrio sharmensis, Salinivibrio siamensis, Salinivibrio costicola subsp. alcaliphilus, Salinivibrio costicola subsp. vallismortis, and 29 New Isolates Belonging to the Genus Salinivibrio.</title>
        <authorList>
            <person name="Lopez-Hermoso C."/>
            <person name="de la Haba R.R."/>
            <person name="Sanchez-Porro C."/>
            <person name="Bayliss S.C."/>
            <person name="Feil E.J."/>
            <person name="Ventosa A."/>
        </authorList>
    </citation>
    <scope>NUCLEOTIDE SEQUENCE [LARGE SCALE GENOMIC DNA]</scope>
    <source>
        <strain evidence="13 14">AL184</strain>
    </source>
</reference>
<dbReference type="FunFam" id="3.30.310.50:FF:000001">
    <property type="entry name" value="Phosphoglucosamine mutase"/>
    <property type="match status" value="1"/>
</dbReference>
<evidence type="ECO:0000256" key="8">
    <source>
        <dbReference type="RuleBase" id="RU004327"/>
    </source>
</evidence>
<feature type="domain" description="Alpha-D-phosphohexomutase alpha/beta/alpha" evidence="11">
    <location>
        <begin position="156"/>
        <end position="253"/>
    </location>
</feature>
<keyword evidence="2 6" id="KW-0597">Phosphoprotein</keyword>
<dbReference type="RefSeq" id="WP_077659465.1">
    <property type="nucleotide sequence ID" value="NZ_CP040021.1"/>
</dbReference>
<dbReference type="GO" id="GO:0006048">
    <property type="term" value="P:UDP-N-acetylglucosamine biosynthetic process"/>
    <property type="evidence" value="ECO:0007669"/>
    <property type="project" value="TreeGrafter"/>
</dbReference>
<proteinExistence type="inferred from homology"/>
<comment type="function">
    <text evidence="6 8">Catalyzes the conversion of glucosamine-6-phosphate to glucosamine-1-phosphate.</text>
</comment>
<keyword evidence="5 6" id="KW-0413">Isomerase</keyword>
<keyword evidence="14" id="KW-1185">Reference proteome</keyword>
<feature type="binding site" evidence="6">
    <location>
        <position position="244"/>
    </location>
    <ligand>
        <name>Mg(2+)</name>
        <dbReference type="ChEBI" id="CHEBI:18420"/>
    </ligand>
</feature>
<evidence type="ECO:0000259" key="12">
    <source>
        <dbReference type="Pfam" id="PF02880"/>
    </source>
</evidence>
<comment type="PTM">
    <text evidence="6">Activated by phosphorylation.</text>
</comment>
<evidence type="ECO:0000313" key="13">
    <source>
        <dbReference type="EMBL" id="OOE39348.1"/>
    </source>
</evidence>
<dbReference type="EMBL" id="MUEK01000009">
    <property type="protein sequence ID" value="OOE39348.1"/>
    <property type="molecule type" value="Genomic_DNA"/>
</dbReference>
<dbReference type="PANTHER" id="PTHR42946:SF1">
    <property type="entry name" value="PHOSPHOGLUCOMUTASE (ALPHA-D-GLUCOSE-1,6-BISPHOSPHATE-DEPENDENT)"/>
    <property type="match status" value="1"/>
</dbReference>
<dbReference type="SUPFAM" id="SSF55957">
    <property type="entry name" value="Phosphoglucomutase, C-terminal domain"/>
    <property type="match status" value="1"/>
</dbReference>
<dbReference type="GO" id="GO:0005975">
    <property type="term" value="P:carbohydrate metabolic process"/>
    <property type="evidence" value="ECO:0007669"/>
    <property type="project" value="InterPro"/>
</dbReference>
<name>A0AB36JUP0_9GAMM</name>
<sequence>MTRQFFGTDGIRGKVGTSPITPDFALKLGWAAGRVLARMGTKKVIIGKDTRISGYMLESALEAGFSAAGINSVITGPLPTPAVAYLTKTFRAEAGVVISASHNPFYDNGIKFFSSEGEKLPDDVELAIEAELAKPIECVASDQLGKASRMHDSAGRYIEFCKGMFPTQLTLEGMKIVVDCAHGAAYHIAPNVFRELGAEVIAVGCQPNGVNINLKCGATDLALLQETVLEHSADLGIALDGDGDRLMLVDQYGAAVDGDQILFIIAKHQLTQGTLKGGVVGTQMSNMALELAMAELGVPFVRSKVGDRYVMAELIARDWMLGGESSGHIICRDKVTTGDAIVAALQVLTALQALNQPLHALAAEMPMLPQTLLNIRYAPGSQPLDSAQVQQCVADAEDALATHTEQPKGRVLLRKSGTEPLIRVMVEAKTDQQATQWAKHIAEAVEAA</sequence>
<dbReference type="FunFam" id="3.40.120.10:FF:000001">
    <property type="entry name" value="Phosphoglucosamine mutase"/>
    <property type="match status" value="1"/>
</dbReference>
<dbReference type="PANTHER" id="PTHR42946">
    <property type="entry name" value="PHOSPHOHEXOSE MUTASE"/>
    <property type="match status" value="1"/>
</dbReference>
<feature type="modified residue" description="Phosphoserine" evidence="6">
    <location>
        <position position="101"/>
    </location>
</feature>
<dbReference type="GO" id="GO:0004615">
    <property type="term" value="F:phosphomannomutase activity"/>
    <property type="evidence" value="ECO:0007669"/>
    <property type="project" value="TreeGrafter"/>
</dbReference>
<dbReference type="GO" id="GO:0009252">
    <property type="term" value="P:peptidoglycan biosynthetic process"/>
    <property type="evidence" value="ECO:0007669"/>
    <property type="project" value="TreeGrafter"/>
</dbReference>
<evidence type="ECO:0000259" key="11">
    <source>
        <dbReference type="Pfam" id="PF02879"/>
    </source>
</evidence>
<dbReference type="InterPro" id="IPR005841">
    <property type="entry name" value="Alpha-D-phosphohexomutase_SF"/>
</dbReference>